<dbReference type="EMBL" id="BNAR01000021">
    <property type="protein sequence ID" value="GHH59343.1"/>
    <property type="molecule type" value="Genomic_DNA"/>
</dbReference>
<dbReference type="PANTHER" id="PTHR33164:SF99">
    <property type="entry name" value="MARR FAMILY REGULATORY PROTEIN"/>
    <property type="match status" value="1"/>
</dbReference>
<reference evidence="3" key="1">
    <citation type="journal article" date="2019" name="Int. J. Syst. Evol. Microbiol.">
        <title>The Global Catalogue of Microorganisms (GCM) 10K type strain sequencing project: providing services to taxonomists for standard genome sequencing and annotation.</title>
        <authorList>
            <consortium name="The Broad Institute Genomics Platform"/>
            <consortium name="The Broad Institute Genome Sequencing Center for Infectious Disease"/>
            <person name="Wu L."/>
            <person name="Ma J."/>
        </authorList>
    </citation>
    <scope>NUCLEOTIDE SEQUENCE [LARGE SCALE GENOMIC DNA]</scope>
    <source>
        <strain evidence="3">CGMCC 4.7367</strain>
    </source>
</reference>
<dbReference type="InterPro" id="IPR039422">
    <property type="entry name" value="MarR/SlyA-like"/>
</dbReference>
<evidence type="ECO:0000313" key="3">
    <source>
        <dbReference type="Proteomes" id="UP000605568"/>
    </source>
</evidence>
<name>A0ABQ3MTW2_9PSEU</name>
<protein>
    <submittedName>
        <fullName evidence="2">MarR family transcriptional regulator</fullName>
    </submittedName>
</protein>
<dbReference type="SMART" id="SM00347">
    <property type="entry name" value="HTH_MARR"/>
    <property type="match status" value="1"/>
</dbReference>
<comment type="caution">
    <text evidence="2">The sequence shown here is derived from an EMBL/GenBank/DDBJ whole genome shotgun (WGS) entry which is preliminary data.</text>
</comment>
<feature type="domain" description="HTH marR-type" evidence="1">
    <location>
        <begin position="19"/>
        <end position="155"/>
    </location>
</feature>
<dbReference type="PROSITE" id="PS50995">
    <property type="entry name" value="HTH_MARR_2"/>
    <property type="match status" value="1"/>
</dbReference>
<evidence type="ECO:0000313" key="2">
    <source>
        <dbReference type="EMBL" id="GHH59343.1"/>
    </source>
</evidence>
<dbReference type="InterPro" id="IPR036388">
    <property type="entry name" value="WH-like_DNA-bd_sf"/>
</dbReference>
<proteinExistence type="predicted"/>
<sequence length="160" mass="17897">MSAREQSEVVEPRWLTEDQLAVWRGFMRLVQRLPAALDAQLQQDSALSFIEYHVLAHLSEQPARRIRMSELADLANTELSRLSHMVGRLEKRGFVYRETDPANGRYTLAVLTDAGQAHLADAAPAHVARVLDLFVGALSPDDLRALRRISDTALARIDGL</sequence>
<dbReference type="PANTHER" id="PTHR33164">
    <property type="entry name" value="TRANSCRIPTIONAL REGULATOR, MARR FAMILY"/>
    <property type="match status" value="1"/>
</dbReference>
<dbReference type="InterPro" id="IPR000835">
    <property type="entry name" value="HTH_MarR-typ"/>
</dbReference>
<dbReference type="SUPFAM" id="SSF46785">
    <property type="entry name" value="Winged helix' DNA-binding domain"/>
    <property type="match status" value="1"/>
</dbReference>
<dbReference type="InterPro" id="IPR036390">
    <property type="entry name" value="WH_DNA-bd_sf"/>
</dbReference>
<dbReference type="RefSeq" id="WP_191304822.1">
    <property type="nucleotide sequence ID" value="NZ_BNAR01000021.1"/>
</dbReference>
<evidence type="ECO:0000259" key="1">
    <source>
        <dbReference type="PROSITE" id="PS50995"/>
    </source>
</evidence>
<accession>A0ABQ3MTW2</accession>
<keyword evidence="3" id="KW-1185">Reference proteome</keyword>
<gene>
    <name evidence="2" type="ORF">GCM10017774_82120</name>
</gene>
<dbReference type="Gene3D" id="1.10.10.10">
    <property type="entry name" value="Winged helix-like DNA-binding domain superfamily/Winged helix DNA-binding domain"/>
    <property type="match status" value="1"/>
</dbReference>
<dbReference type="Pfam" id="PF01047">
    <property type="entry name" value="MarR"/>
    <property type="match status" value="1"/>
</dbReference>
<dbReference type="Proteomes" id="UP000605568">
    <property type="component" value="Unassembled WGS sequence"/>
</dbReference>
<organism evidence="2 3">
    <name type="scientific">Lentzea cavernae</name>
    <dbReference type="NCBI Taxonomy" id="2020703"/>
    <lineage>
        <taxon>Bacteria</taxon>
        <taxon>Bacillati</taxon>
        <taxon>Actinomycetota</taxon>
        <taxon>Actinomycetes</taxon>
        <taxon>Pseudonocardiales</taxon>
        <taxon>Pseudonocardiaceae</taxon>
        <taxon>Lentzea</taxon>
    </lineage>
</organism>